<organism evidence="1 2">
    <name type="scientific">Methylobacterium tardum</name>
    <dbReference type="NCBI Taxonomy" id="374432"/>
    <lineage>
        <taxon>Bacteria</taxon>
        <taxon>Pseudomonadati</taxon>
        <taxon>Pseudomonadota</taxon>
        <taxon>Alphaproteobacteria</taxon>
        <taxon>Hyphomicrobiales</taxon>
        <taxon>Methylobacteriaceae</taxon>
        <taxon>Methylobacterium</taxon>
    </lineage>
</organism>
<gene>
    <name evidence="1" type="ORF">GCM10007890_01640</name>
</gene>
<evidence type="ECO:0000313" key="2">
    <source>
        <dbReference type="Proteomes" id="UP001157440"/>
    </source>
</evidence>
<comment type="caution">
    <text evidence="1">The sequence shown here is derived from an EMBL/GenBank/DDBJ whole genome shotgun (WGS) entry which is preliminary data.</text>
</comment>
<proteinExistence type="predicted"/>
<name>A0AA37TA20_9HYPH</name>
<dbReference type="AlphaFoldDB" id="A0AA37TA20"/>
<keyword evidence="2" id="KW-1185">Reference proteome</keyword>
<protein>
    <submittedName>
        <fullName evidence="1">Uncharacterized protein</fullName>
    </submittedName>
</protein>
<reference evidence="2" key="1">
    <citation type="journal article" date="2019" name="Int. J. Syst. Evol. Microbiol.">
        <title>The Global Catalogue of Microorganisms (GCM) 10K type strain sequencing project: providing services to taxonomists for standard genome sequencing and annotation.</title>
        <authorList>
            <consortium name="The Broad Institute Genomics Platform"/>
            <consortium name="The Broad Institute Genome Sequencing Center for Infectious Disease"/>
            <person name="Wu L."/>
            <person name="Ma J."/>
        </authorList>
    </citation>
    <scope>NUCLEOTIDE SEQUENCE [LARGE SCALE GENOMIC DNA]</scope>
    <source>
        <strain evidence="2">NBRC 103632</strain>
    </source>
</reference>
<sequence length="281" mass="30734">MTTKSSTIAQLISRIERAANVSRLVDAYDAALGGSDVSVHRMRGTEWQVWRGEWSGFCGTFSEVRDHLAEDAAATLDRAAATQIACAPAMVPQQAQQQQARDMRAGRPDPRAAAAARLPVWSDGWLDEELLAILGPIVEEISDEVALSKDGDIVAAAQKALAATRAWQSLCERKASGESIGYDTRFDARTRMQYCHRVYADIQDIKEIGEVGLTLKLHSVKDGIGVFEEGAAEPMLTLPRGIEPWMARLIVLTHRRAYIAGRDAGIDQSQAEMRRAMGMPA</sequence>
<dbReference type="EMBL" id="BSPL01000004">
    <property type="protein sequence ID" value="GLS68152.1"/>
    <property type="molecule type" value="Genomic_DNA"/>
</dbReference>
<evidence type="ECO:0000313" key="1">
    <source>
        <dbReference type="EMBL" id="GLS68152.1"/>
    </source>
</evidence>
<accession>A0AA37TA20</accession>
<dbReference type="RefSeq" id="WP_238199432.1">
    <property type="nucleotide sequence ID" value="NZ_BPQZ01000037.1"/>
</dbReference>
<dbReference type="Proteomes" id="UP001157440">
    <property type="component" value="Unassembled WGS sequence"/>
</dbReference>